<evidence type="ECO:0000313" key="8">
    <source>
        <dbReference type="Proteomes" id="UP001501523"/>
    </source>
</evidence>
<evidence type="ECO:0000256" key="5">
    <source>
        <dbReference type="ARBA" id="ARBA00023163"/>
    </source>
</evidence>
<dbReference type="GO" id="GO:0008483">
    <property type="term" value="F:transaminase activity"/>
    <property type="evidence" value="ECO:0007669"/>
    <property type="project" value="UniProtKB-KW"/>
</dbReference>
<keyword evidence="3" id="KW-0805">Transcription regulation</keyword>
<proteinExistence type="inferred from homology"/>
<dbReference type="Gene3D" id="3.40.640.10">
    <property type="entry name" value="Type I PLP-dependent aspartate aminotransferase-like (Major domain)"/>
    <property type="match status" value="1"/>
</dbReference>
<keyword evidence="7" id="KW-0808">Transferase</keyword>
<dbReference type="RefSeq" id="WP_343786646.1">
    <property type="nucleotide sequence ID" value="NZ_BAAAEU010000001.1"/>
</dbReference>
<evidence type="ECO:0000256" key="1">
    <source>
        <dbReference type="ARBA" id="ARBA00005384"/>
    </source>
</evidence>
<dbReference type="SMART" id="SM00345">
    <property type="entry name" value="HTH_GNTR"/>
    <property type="match status" value="1"/>
</dbReference>
<dbReference type="PROSITE" id="PS50949">
    <property type="entry name" value="HTH_GNTR"/>
    <property type="match status" value="1"/>
</dbReference>
<evidence type="ECO:0000256" key="2">
    <source>
        <dbReference type="ARBA" id="ARBA00022898"/>
    </source>
</evidence>
<dbReference type="CDD" id="cd00609">
    <property type="entry name" value="AAT_like"/>
    <property type="match status" value="1"/>
</dbReference>
<dbReference type="InterPro" id="IPR000524">
    <property type="entry name" value="Tscrpt_reg_HTH_GntR"/>
</dbReference>
<dbReference type="Pfam" id="PF00155">
    <property type="entry name" value="Aminotran_1_2"/>
    <property type="match status" value="1"/>
</dbReference>
<evidence type="ECO:0000256" key="3">
    <source>
        <dbReference type="ARBA" id="ARBA00023015"/>
    </source>
</evidence>
<dbReference type="SUPFAM" id="SSF53383">
    <property type="entry name" value="PLP-dependent transferases"/>
    <property type="match status" value="1"/>
</dbReference>
<keyword evidence="5" id="KW-0804">Transcription</keyword>
<gene>
    <name evidence="7" type="ORF">GCM10009105_04230</name>
</gene>
<comment type="caution">
    <text evidence="7">The sequence shown here is derived from an EMBL/GenBank/DDBJ whole genome shotgun (WGS) entry which is preliminary data.</text>
</comment>
<dbReference type="InterPro" id="IPR015424">
    <property type="entry name" value="PyrdxlP-dep_Trfase"/>
</dbReference>
<feature type="domain" description="HTH gntR-type" evidence="6">
    <location>
        <begin position="1"/>
        <end position="66"/>
    </location>
</feature>
<dbReference type="InterPro" id="IPR036388">
    <property type="entry name" value="WH-like_DNA-bd_sf"/>
</dbReference>
<keyword evidence="4" id="KW-0238">DNA-binding</keyword>
<name>A0ABN1IC70_9GAMM</name>
<dbReference type="InterPro" id="IPR051446">
    <property type="entry name" value="HTH_trans_reg/aminotransferase"/>
</dbReference>
<dbReference type="InterPro" id="IPR004839">
    <property type="entry name" value="Aminotransferase_I/II_large"/>
</dbReference>
<sequence>MRSLHEQLRAAILDQRLRPGSELPSTRRVAVAYGIARNTVIAAYDLLAAEGYVATRVGAKAVVADLGTRSVKAARQSPRPQDDRLNPQWRLPAWTTMNFSAEARTPGFQLGTPEHRYFPFDIWRRLLARAFNPRFPDAFGYQDPHGRPRLRSAIAQHVSFARAVACSADDVVVTSGAQQAFDLLARVLVTPGRTKVAVEDPGYPLLRTAMAAAGALLVPVPVDEEGLCVDQLPSDVRIIYVTPSHQFPTGAAMSMPRRMALLAFARRHGAVIIEDDYDGEFRYGNRPLDALQTLDRDACVLYVGTFSKSLFPSLRVGYVVAPAWAHEALLAAKQCADTTGNVQVQDALGHFILEGHLARHVRKMRNVYATRREAMLDGLTQELRTWFRPIPSEAGIHLSARYRDAEAAQRILSKVRQHAPGAQPIGNFAMSNDQAMGIVFGIGCIEADAIRDALRKLSASLER</sequence>
<dbReference type="PANTHER" id="PTHR46577:SF1">
    <property type="entry name" value="HTH-TYPE TRANSCRIPTIONAL REGULATORY PROTEIN GABR"/>
    <property type="match status" value="1"/>
</dbReference>
<dbReference type="InterPro" id="IPR036390">
    <property type="entry name" value="WH_DNA-bd_sf"/>
</dbReference>
<dbReference type="PANTHER" id="PTHR46577">
    <property type="entry name" value="HTH-TYPE TRANSCRIPTIONAL REGULATORY PROTEIN GABR"/>
    <property type="match status" value="1"/>
</dbReference>
<dbReference type="CDD" id="cd07377">
    <property type="entry name" value="WHTH_GntR"/>
    <property type="match status" value="1"/>
</dbReference>
<keyword evidence="8" id="KW-1185">Reference proteome</keyword>
<dbReference type="Proteomes" id="UP001501523">
    <property type="component" value="Unassembled WGS sequence"/>
</dbReference>
<evidence type="ECO:0000313" key="7">
    <source>
        <dbReference type="EMBL" id="GAA0706208.1"/>
    </source>
</evidence>
<organism evidence="7 8">
    <name type="scientific">Dokdonella soli</name>
    <dbReference type="NCBI Taxonomy" id="529810"/>
    <lineage>
        <taxon>Bacteria</taxon>
        <taxon>Pseudomonadati</taxon>
        <taxon>Pseudomonadota</taxon>
        <taxon>Gammaproteobacteria</taxon>
        <taxon>Lysobacterales</taxon>
        <taxon>Rhodanobacteraceae</taxon>
        <taxon>Dokdonella</taxon>
    </lineage>
</organism>
<dbReference type="Pfam" id="PF00392">
    <property type="entry name" value="GntR"/>
    <property type="match status" value="1"/>
</dbReference>
<reference evidence="7 8" key="1">
    <citation type="journal article" date="2019" name="Int. J. Syst. Evol. Microbiol.">
        <title>The Global Catalogue of Microorganisms (GCM) 10K type strain sequencing project: providing services to taxonomists for standard genome sequencing and annotation.</title>
        <authorList>
            <consortium name="The Broad Institute Genomics Platform"/>
            <consortium name="The Broad Institute Genome Sequencing Center for Infectious Disease"/>
            <person name="Wu L."/>
            <person name="Ma J."/>
        </authorList>
    </citation>
    <scope>NUCLEOTIDE SEQUENCE [LARGE SCALE GENOMIC DNA]</scope>
    <source>
        <strain evidence="7 8">JCM 15421</strain>
    </source>
</reference>
<dbReference type="SUPFAM" id="SSF46785">
    <property type="entry name" value="Winged helix' DNA-binding domain"/>
    <property type="match status" value="1"/>
</dbReference>
<evidence type="ECO:0000259" key="6">
    <source>
        <dbReference type="PROSITE" id="PS50949"/>
    </source>
</evidence>
<dbReference type="InterPro" id="IPR015421">
    <property type="entry name" value="PyrdxlP-dep_Trfase_major"/>
</dbReference>
<protein>
    <submittedName>
        <fullName evidence="7">PLP-dependent aminotransferase family protein</fullName>
    </submittedName>
</protein>
<keyword evidence="7" id="KW-0032">Aminotransferase</keyword>
<keyword evidence="2" id="KW-0663">Pyridoxal phosphate</keyword>
<accession>A0ABN1IC70</accession>
<dbReference type="EMBL" id="BAAAEU010000001">
    <property type="protein sequence ID" value="GAA0706208.1"/>
    <property type="molecule type" value="Genomic_DNA"/>
</dbReference>
<dbReference type="Gene3D" id="1.10.10.10">
    <property type="entry name" value="Winged helix-like DNA-binding domain superfamily/Winged helix DNA-binding domain"/>
    <property type="match status" value="1"/>
</dbReference>
<evidence type="ECO:0000256" key="4">
    <source>
        <dbReference type="ARBA" id="ARBA00023125"/>
    </source>
</evidence>
<comment type="similarity">
    <text evidence="1">In the C-terminal section; belongs to the class-I pyridoxal-phosphate-dependent aminotransferase family.</text>
</comment>